<dbReference type="PANTHER" id="PTHR24161">
    <property type="entry name" value="ANK_REP_REGION DOMAIN-CONTAINING PROTEIN-RELATED"/>
    <property type="match status" value="1"/>
</dbReference>
<protein>
    <recommendedName>
        <fullName evidence="16">Palmitoyltransferase</fullName>
        <ecNumber evidence="16">2.3.1.225</ecNumber>
    </recommendedName>
</protein>
<keyword evidence="6" id="KW-0677">Repeat</keyword>
<evidence type="ECO:0000256" key="6">
    <source>
        <dbReference type="ARBA" id="ARBA00022737"/>
    </source>
</evidence>
<feature type="repeat" description="ANK" evidence="15">
    <location>
        <begin position="149"/>
        <end position="181"/>
    </location>
</feature>
<sequence>MAKVKRAMEETRRPNSEVESERKVDDTPIHPPIHSVKLYQAFSMSQCCARHQEFTGGYIECDIDSLTVPCQITLTLQCRNHSHGPYPPGFGRHGVCAHENKELAKAREAVPLIEDSSNCDIVKATQYGIFERCKELVEAGYDVRQPDKENVSLLHWAAINNRLDLVKFYISKGAVVDQLGGDLNSTPLHWAIRQGHLPMVILLLQYGADPALIDGEGFCGIHLAVLFQHMPIIAYLISKGQSVNTIDVNGQTPLMLSANKVLGPEPTGFLLKFNPSLNIVDKIHQNTPLHWAVAAGNVSAVDKLLEAGSSLDVRNVKGETPLDMALQNKNRLIIHMLKTEAKTRANKNFRLWRWLQKCEVFLLLLLSVITMWAVGYILDFDSDSWLLKGFLLIILFFLMSLFPRFLLGYKSLIYLPTVFLLSSIFWMFMTWFILFFPDILQAVLTRNLICSLTWLSHVAGTPLYFVFIISIVAFLYFFYKTWTTDPGFTKASEEEKKMSIITLAETGCLDFRTFCTSCLIRKPLRSLHCHVCNSCVARYDQHCLWTGRCIGFGNHHYYIFFLFFLSIVCDWFIYESFIYWSNHCTTTFKEDGLWTYLNQAVTCSPWVMYIFVLAGFHFSWSAFLLINQLFQIAFLGLTSYERTSLLKQSKHMKQTLSLRRTPYNLGFTQNLADFFQCGCFGLVKPCAVDWTSQYTMVFHPAKEKVLRSV</sequence>
<dbReference type="PANTHER" id="PTHR24161:SF16">
    <property type="entry name" value="PALMITOYLTRANSFERASE ZDHHC13"/>
    <property type="match status" value="1"/>
</dbReference>
<organism evidence="19 20">
    <name type="scientific">Ovis ammon polii</name>
    <dbReference type="NCBI Taxonomy" id="230172"/>
    <lineage>
        <taxon>Eukaryota</taxon>
        <taxon>Metazoa</taxon>
        <taxon>Chordata</taxon>
        <taxon>Craniata</taxon>
        <taxon>Vertebrata</taxon>
        <taxon>Euteleostomi</taxon>
        <taxon>Mammalia</taxon>
        <taxon>Eutheria</taxon>
        <taxon>Laurasiatheria</taxon>
        <taxon>Artiodactyla</taxon>
        <taxon>Ruminantia</taxon>
        <taxon>Pecora</taxon>
        <taxon>Bovidae</taxon>
        <taxon>Caprinae</taxon>
        <taxon>Ovis</taxon>
    </lineage>
</organism>
<comment type="similarity">
    <text evidence="3">Belongs to the DHHC palmitoyltransferase family. AKR/ZDHHC17 subfamily.</text>
</comment>
<feature type="transmembrane region" description="Helical" evidence="16">
    <location>
        <begin position="360"/>
        <end position="378"/>
    </location>
</feature>
<evidence type="ECO:0000256" key="14">
    <source>
        <dbReference type="ARBA" id="ARBA00023329"/>
    </source>
</evidence>
<evidence type="ECO:0000256" key="2">
    <source>
        <dbReference type="ARBA" id="ARBA00004653"/>
    </source>
</evidence>
<dbReference type="PROSITE" id="PS50216">
    <property type="entry name" value="DHHC"/>
    <property type="match status" value="1"/>
</dbReference>
<feature type="repeat" description="ANK" evidence="15">
    <location>
        <begin position="216"/>
        <end position="248"/>
    </location>
</feature>
<evidence type="ECO:0000313" key="20">
    <source>
        <dbReference type="Proteomes" id="UP001214576"/>
    </source>
</evidence>
<evidence type="ECO:0000256" key="5">
    <source>
        <dbReference type="ARBA" id="ARBA00022692"/>
    </source>
</evidence>
<keyword evidence="10 16" id="KW-0472">Membrane</keyword>
<comment type="domain">
    <text evidence="16">The DHHC domain is required for palmitoyltransferase activity.</text>
</comment>
<feature type="transmembrane region" description="Helical" evidence="16">
    <location>
        <begin position="557"/>
        <end position="574"/>
    </location>
</feature>
<evidence type="ECO:0000259" key="18">
    <source>
        <dbReference type="Pfam" id="PF01529"/>
    </source>
</evidence>
<keyword evidence="20" id="KW-1185">Reference proteome</keyword>
<comment type="subcellular location">
    <subcellularLocation>
        <location evidence="1">Cytoplasmic vesicle membrane</location>
        <topology evidence="1">Multi-pass membrane protein</topology>
    </subcellularLocation>
    <subcellularLocation>
        <location evidence="2">Golgi apparatus membrane</location>
        <topology evidence="2">Multi-pass membrane protein</topology>
    </subcellularLocation>
</comment>
<reference evidence="19" key="1">
    <citation type="submission" date="2022-03" db="EMBL/GenBank/DDBJ databases">
        <title>Genomic analyses of argali, domestic sheep and their hybrids provide insights into chromosomal evolution, heterosis and genetic basis of agronomic traits.</title>
        <authorList>
            <person name="Li M."/>
        </authorList>
    </citation>
    <scope>NUCLEOTIDE SEQUENCE</scope>
    <source>
        <strain evidence="19">CAU-MHL-2022a</strain>
        <tissue evidence="19">Skin</tissue>
    </source>
</reference>
<name>A0AAD4Y1B9_OVIAM</name>
<evidence type="ECO:0000256" key="11">
    <source>
        <dbReference type="ARBA" id="ARBA00023139"/>
    </source>
</evidence>
<feature type="domain" description="Palmitoyltransferase DHHC" evidence="18">
    <location>
        <begin position="511"/>
        <end position="643"/>
    </location>
</feature>
<keyword evidence="8" id="KW-0333">Golgi apparatus</keyword>
<feature type="transmembrane region" description="Helical" evidence="16">
    <location>
        <begin position="454"/>
        <end position="479"/>
    </location>
</feature>
<comment type="caution">
    <text evidence="19">The sequence shown here is derived from an EMBL/GenBank/DDBJ whole genome shotgun (WGS) entry which is preliminary data.</text>
</comment>
<dbReference type="Gene3D" id="1.25.40.20">
    <property type="entry name" value="Ankyrin repeat-containing domain"/>
    <property type="match status" value="1"/>
</dbReference>
<evidence type="ECO:0000256" key="16">
    <source>
        <dbReference type="RuleBase" id="RU079119"/>
    </source>
</evidence>
<keyword evidence="14" id="KW-0968">Cytoplasmic vesicle</keyword>
<feature type="repeat" description="ANK" evidence="15">
    <location>
        <begin position="183"/>
        <end position="215"/>
    </location>
</feature>
<evidence type="ECO:0000256" key="3">
    <source>
        <dbReference type="ARBA" id="ARBA00010104"/>
    </source>
</evidence>
<dbReference type="InterPro" id="IPR002110">
    <property type="entry name" value="Ankyrin_rpt"/>
</dbReference>
<evidence type="ECO:0000256" key="1">
    <source>
        <dbReference type="ARBA" id="ARBA00004439"/>
    </source>
</evidence>
<keyword evidence="13 16" id="KW-0012">Acyltransferase</keyword>
<keyword evidence="12" id="KW-0449">Lipoprotein</keyword>
<dbReference type="FunFam" id="1.25.40.20:FF:000035">
    <property type="entry name" value="Palmitoyltransferase"/>
    <property type="match status" value="1"/>
</dbReference>
<accession>A0AAD4Y1B9</accession>
<feature type="transmembrane region" description="Helical" evidence="16">
    <location>
        <begin position="606"/>
        <end position="626"/>
    </location>
</feature>
<dbReference type="EC" id="2.3.1.225" evidence="16"/>
<dbReference type="PROSITE" id="PS50088">
    <property type="entry name" value="ANK_REPEAT"/>
    <property type="match status" value="4"/>
</dbReference>
<keyword evidence="4 16" id="KW-0808">Transferase</keyword>
<evidence type="ECO:0000256" key="9">
    <source>
        <dbReference type="ARBA" id="ARBA00023043"/>
    </source>
</evidence>
<dbReference type="Proteomes" id="UP001214576">
    <property type="component" value="Unassembled WGS sequence"/>
</dbReference>
<feature type="compositionally biased region" description="Basic and acidic residues" evidence="17">
    <location>
        <begin position="1"/>
        <end position="28"/>
    </location>
</feature>
<comment type="catalytic activity">
    <reaction evidence="16">
        <text>L-cysteinyl-[protein] + hexadecanoyl-CoA = S-hexadecanoyl-L-cysteinyl-[protein] + CoA</text>
        <dbReference type="Rhea" id="RHEA:36683"/>
        <dbReference type="Rhea" id="RHEA-COMP:10131"/>
        <dbReference type="Rhea" id="RHEA-COMP:11032"/>
        <dbReference type="ChEBI" id="CHEBI:29950"/>
        <dbReference type="ChEBI" id="CHEBI:57287"/>
        <dbReference type="ChEBI" id="CHEBI:57379"/>
        <dbReference type="ChEBI" id="CHEBI:74151"/>
        <dbReference type="EC" id="2.3.1.225"/>
    </reaction>
</comment>
<dbReference type="GO" id="GO:0030659">
    <property type="term" value="C:cytoplasmic vesicle membrane"/>
    <property type="evidence" value="ECO:0007669"/>
    <property type="project" value="UniProtKB-SubCell"/>
</dbReference>
<feature type="transmembrane region" description="Helical" evidence="16">
    <location>
        <begin position="414"/>
        <end position="434"/>
    </location>
</feature>
<dbReference type="InterPro" id="IPR036770">
    <property type="entry name" value="Ankyrin_rpt-contain_sf"/>
</dbReference>
<dbReference type="SMART" id="SM00248">
    <property type="entry name" value="ANK"/>
    <property type="match status" value="6"/>
</dbReference>
<evidence type="ECO:0000256" key="4">
    <source>
        <dbReference type="ARBA" id="ARBA00022679"/>
    </source>
</evidence>
<evidence type="ECO:0000256" key="13">
    <source>
        <dbReference type="ARBA" id="ARBA00023315"/>
    </source>
</evidence>
<evidence type="ECO:0000256" key="10">
    <source>
        <dbReference type="ARBA" id="ARBA00023136"/>
    </source>
</evidence>
<feature type="region of interest" description="Disordered" evidence="17">
    <location>
        <begin position="1"/>
        <end position="29"/>
    </location>
</feature>
<feature type="transmembrane region" description="Helical" evidence="16">
    <location>
        <begin position="384"/>
        <end position="402"/>
    </location>
</feature>
<dbReference type="GO" id="GO:0000139">
    <property type="term" value="C:Golgi membrane"/>
    <property type="evidence" value="ECO:0007669"/>
    <property type="project" value="UniProtKB-SubCell"/>
</dbReference>
<dbReference type="PROSITE" id="PS50297">
    <property type="entry name" value="ANK_REP_REGION"/>
    <property type="match status" value="2"/>
</dbReference>
<proteinExistence type="inferred from homology"/>
<dbReference type="AlphaFoldDB" id="A0AAD4Y1B9"/>
<gene>
    <name evidence="19" type="ORF">MG293_019727</name>
</gene>
<keyword evidence="7 16" id="KW-1133">Transmembrane helix</keyword>
<keyword evidence="5 16" id="KW-0812">Transmembrane</keyword>
<evidence type="ECO:0000256" key="8">
    <source>
        <dbReference type="ARBA" id="ARBA00023034"/>
    </source>
</evidence>
<evidence type="ECO:0000256" key="15">
    <source>
        <dbReference type="PROSITE-ProRule" id="PRU00023"/>
    </source>
</evidence>
<dbReference type="SUPFAM" id="SSF48403">
    <property type="entry name" value="Ankyrin repeat"/>
    <property type="match status" value="1"/>
</dbReference>
<dbReference type="EMBL" id="JAKZEL010000026">
    <property type="protein sequence ID" value="KAI4529871.1"/>
    <property type="molecule type" value="Genomic_DNA"/>
</dbReference>
<feature type="repeat" description="ANK" evidence="15">
    <location>
        <begin position="284"/>
        <end position="316"/>
    </location>
</feature>
<dbReference type="InterPro" id="IPR001594">
    <property type="entry name" value="Palmitoyltrfase_DHHC"/>
</dbReference>
<dbReference type="Pfam" id="PF01529">
    <property type="entry name" value="DHHC"/>
    <property type="match status" value="1"/>
</dbReference>
<evidence type="ECO:0000256" key="7">
    <source>
        <dbReference type="ARBA" id="ARBA00022989"/>
    </source>
</evidence>
<dbReference type="Pfam" id="PF12796">
    <property type="entry name" value="Ank_2"/>
    <property type="match status" value="2"/>
</dbReference>
<keyword evidence="9 15" id="KW-0040">ANK repeat</keyword>
<evidence type="ECO:0000256" key="12">
    <source>
        <dbReference type="ARBA" id="ARBA00023288"/>
    </source>
</evidence>
<dbReference type="GO" id="GO:0019706">
    <property type="term" value="F:protein-cysteine S-palmitoyltransferase activity"/>
    <property type="evidence" value="ECO:0007669"/>
    <property type="project" value="UniProtKB-EC"/>
</dbReference>
<evidence type="ECO:0000256" key="17">
    <source>
        <dbReference type="SAM" id="MobiDB-lite"/>
    </source>
</evidence>
<keyword evidence="11" id="KW-0564">Palmitate</keyword>
<evidence type="ECO:0000313" key="19">
    <source>
        <dbReference type="EMBL" id="KAI4529871.1"/>
    </source>
</evidence>